<dbReference type="InterPro" id="IPR018114">
    <property type="entry name" value="TRYPSIN_HIS"/>
</dbReference>
<dbReference type="InterPro" id="IPR001254">
    <property type="entry name" value="Trypsin_dom"/>
</dbReference>
<feature type="chain" id="PRO_5035257359" description="Peptidase S1 domain-containing protein" evidence="2">
    <location>
        <begin position="25"/>
        <end position="303"/>
    </location>
</feature>
<name>A0A8I6RXE2_CIMLE</name>
<dbReference type="PROSITE" id="PS00134">
    <property type="entry name" value="TRYPSIN_HIS"/>
    <property type="match status" value="1"/>
</dbReference>
<proteinExistence type="predicted"/>
<evidence type="ECO:0000256" key="2">
    <source>
        <dbReference type="SAM" id="SignalP"/>
    </source>
</evidence>
<feature type="domain" description="Peptidase S1" evidence="3">
    <location>
        <begin position="29"/>
        <end position="303"/>
    </location>
</feature>
<sequence length="303" mass="33908">MVQYFQLMLRSLIWLLLTRKIIEANEGKIIGGRLAQPGEFPYQLCMYGKYRCGGALITLNRFITAAHCFIYKGTKLDISKQYMVAGVVDCNKADDPYFQQRGIVNYVVHPEYRNKMDKTSYHDFAVGILDKPFIENDRVKPGKIPTSDPDAFRQIWIEIVNSGKKCLAMGYGAQQGEKGIYSMQWGYDIRVIEVQPKDDKYCKGTLVYETDKKLDGEVCAVAVDLEKESMAPGDSGSGFVCDGYLLGVNTGGLFMEGQNLQLFTLAYPYLKFFTMDTAVSQSACTALVIFCVLTVASVNAVHL</sequence>
<dbReference type="OMA" id="QIWIEIV"/>
<dbReference type="PANTHER" id="PTHR24252">
    <property type="entry name" value="ACROSIN-RELATED"/>
    <property type="match status" value="1"/>
</dbReference>
<dbReference type="GO" id="GO:0006508">
    <property type="term" value="P:proteolysis"/>
    <property type="evidence" value="ECO:0007669"/>
    <property type="project" value="InterPro"/>
</dbReference>
<dbReference type="SMART" id="SM00020">
    <property type="entry name" value="Tryp_SPc"/>
    <property type="match status" value="1"/>
</dbReference>
<evidence type="ECO:0000259" key="3">
    <source>
        <dbReference type="PROSITE" id="PS50240"/>
    </source>
</evidence>
<evidence type="ECO:0000313" key="5">
    <source>
        <dbReference type="Proteomes" id="UP000494040"/>
    </source>
</evidence>
<accession>A0A8I6RXE2</accession>
<evidence type="ECO:0000313" key="4">
    <source>
        <dbReference type="EnsemblMetazoa" id="XP_014252566.1"/>
    </source>
</evidence>
<dbReference type="OrthoDB" id="8189841at2759"/>
<dbReference type="GO" id="GO:0004252">
    <property type="term" value="F:serine-type endopeptidase activity"/>
    <property type="evidence" value="ECO:0007669"/>
    <property type="project" value="InterPro"/>
</dbReference>
<organism evidence="4 5">
    <name type="scientific">Cimex lectularius</name>
    <name type="common">Bed bug</name>
    <name type="synonym">Acanthia lectularia</name>
    <dbReference type="NCBI Taxonomy" id="79782"/>
    <lineage>
        <taxon>Eukaryota</taxon>
        <taxon>Metazoa</taxon>
        <taxon>Ecdysozoa</taxon>
        <taxon>Arthropoda</taxon>
        <taxon>Hexapoda</taxon>
        <taxon>Insecta</taxon>
        <taxon>Pterygota</taxon>
        <taxon>Neoptera</taxon>
        <taxon>Paraneoptera</taxon>
        <taxon>Hemiptera</taxon>
        <taxon>Heteroptera</taxon>
        <taxon>Panheteroptera</taxon>
        <taxon>Cimicomorpha</taxon>
        <taxon>Cimicidae</taxon>
        <taxon>Cimex</taxon>
    </lineage>
</organism>
<dbReference type="AlphaFoldDB" id="A0A8I6RXE2"/>
<dbReference type="InterPro" id="IPR009003">
    <property type="entry name" value="Peptidase_S1_PA"/>
</dbReference>
<keyword evidence="2" id="KW-0732">Signal</keyword>
<keyword evidence="5" id="KW-1185">Reference proteome</keyword>
<dbReference type="InterPro" id="IPR043504">
    <property type="entry name" value="Peptidase_S1_PA_chymotrypsin"/>
</dbReference>
<dbReference type="Proteomes" id="UP000494040">
    <property type="component" value="Unassembled WGS sequence"/>
</dbReference>
<dbReference type="KEGG" id="clec:106668387"/>
<dbReference type="EnsemblMetazoa" id="XM_014397080.2">
    <property type="protein sequence ID" value="XP_014252566.1"/>
    <property type="gene ID" value="LOC106668387"/>
</dbReference>
<dbReference type="SUPFAM" id="SSF50494">
    <property type="entry name" value="Trypsin-like serine proteases"/>
    <property type="match status" value="1"/>
</dbReference>
<dbReference type="Pfam" id="PF00089">
    <property type="entry name" value="Trypsin"/>
    <property type="match status" value="1"/>
</dbReference>
<dbReference type="PANTHER" id="PTHR24252:SF7">
    <property type="entry name" value="HYALIN"/>
    <property type="match status" value="1"/>
</dbReference>
<gene>
    <name evidence="4" type="primary">106668387</name>
</gene>
<dbReference type="Gene3D" id="2.40.10.10">
    <property type="entry name" value="Trypsin-like serine proteases"/>
    <property type="match status" value="1"/>
</dbReference>
<dbReference type="PROSITE" id="PS50240">
    <property type="entry name" value="TRYPSIN_DOM"/>
    <property type="match status" value="1"/>
</dbReference>
<evidence type="ECO:0000256" key="1">
    <source>
        <dbReference type="ARBA" id="ARBA00023157"/>
    </source>
</evidence>
<keyword evidence="1" id="KW-1015">Disulfide bond</keyword>
<protein>
    <recommendedName>
        <fullName evidence="3">Peptidase S1 domain-containing protein</fullName>
    </recommendedName>
</protein>
<feature type="signal peptide" evidence="2">
    <location>
        <begin position="1"/>
        <end position="24"/>
    </location>
</feature>
<reference evidence="4" key="1">
    <citation type="submission" date="2022-01" db="UniProtKB">
        <authorList>
            <consortium name="EnsemblMetazoa"/>
        </authorList>
    </citation>
    <scope>IDENTIFICATION</scope>
</reference>